<feature type="transmembrane region" description="Helical" evidence="1">
    <location>
        <begin position="208"/>
        <end position="229"/>
    </location>
</feature>
<dbReference type="PANTHER" id="PTHR12822:SF2">
    <property type="entry name" value="PROTEIN YIPF"/>
    <property type="match status" value="1"/>
</dbReference>
<sequence>MSGGKYKPLDKPADKSLDSDNVLFSMDDDNISINQEIDTSPVDVNVRQKQPSEPARGLFNTIAPYYQVGDDQLYHQVVSGLSLKKVKNLEAGPNTNIEIYSTFWIIMTGVLSLYVSYCGKNLLTEFINGRRITDQKGNYGVLISMLWLLSIYVVLIPVCLKMFVTYVFNQVIGGLELIQWYGLSCIVWIPISILSIMTAFLPGNWAAVLEWILVALGGAYGCGIIFAQIQEDLNEIPQKKVISLIVVALHTLFVLIIKFAIF</sequence>
<dbReference type="STRING" id="45286.A0A120K2K4"/>
<dbReference type="RefSeq" id="XP_017988807.1">
    <property type="nucleotide sequence ID" value="XM_018133067.1"/>
</dbReference>
<dbReference type="GO" id="GO:0031267">
    <property type="term" value="F:small GTPase binding"/>
    <property type="evidence" value="ECO:0007669"/>
    <property type="project" value="InterPro"/>
</dbReference>
<dbReference type="OrthoDB" id="10256463at2759"/>
<dbReference type="GO" id="GO:0005794">
    <property type="term" value="C:Golgi apparatus"/>
    <property type="evidence" value="ECO:0007669"/>
    <property type="project" value="InterPro"/>
</dbReference>
<dbReference type="InterPro" id="IPR039765">
    <property type="entry name" value="Yip5/YIPF1/YIPF2"/>
</dbReference>
<feature type="transmembrane region" description="Helical" evidence="1">
    <location>
        <begin position="180"/>
        <end position="201"/>
    </location>
</feature>
<protein>
    <submittedName>
        <fullName evidence="2">HFL045Cp</fullName>
    </submittedName>
</protein>
<dbReference type="EMBL" id="CP014246">
    <property type="protein sequence ID" value="AMD21811.1"/>
    <property type="molecule type" value="Genomic_DNA"/>
</dbReference>
<reference evidence="2 3" key="1">
    <citation type="submission" date="2016-01" db="EMBL/GenBank/DDBJ databases">
        <title>Genome sequence of the yeast Holleya sinecauda.</title>
        <authorList>
            <person name="Dietrich F.S."/>
        </authorList>
    </citation>
    <scope>NUCLEOTIDE SEQUENCE [LARGE SCALE GENOMIC DNA]</scope>
    <source>
        <strain evidence="2 3">ATCC 58844</strain>
    </source>
</reference>
<dbReference type="Proteomes" id="UP000243052">
    <property type="component" value="Chromosome vi"/>
</dbReference>
<feature type="transmembrane region" description="Helical" evidence="1">
    <location>
        <begin position="139"/>
        <end position="168"/>
    </location>
</feature>
<accession>A0A120K2K4</accession>
<evidence type="ECO:0000313" key="2">
    <source>
        <dbReference type="EMBL" id="AMD21811.1"/>
    </source>
</evidence>
<organism evidence="2 3">
    <name type="scientific">Eremothecium sinecaudum</name>
    <dbReference type="NCBI Taxonomy" id="45286"/>
    <lineage>
        <taxon>Eukaryota</taxon>
        <taxon>Fungi</taxon>
        <taxon>Dikarya</taxon>
        <taxon>Ascomycota</taxon>
        <taxon>Saccharomycotina</taxon>
        <taxon>Saccharomycetes</taxon>
        <taxon>Saccharomycetales</taxon>
        <taxon>Saccharomycetaceae</taxon>
        <taxon>Eremothecium</taxon>
    </lineage>
</organism>
<dbReference type="PANTHER" id="PTHR12822">
    <property type="entry name" value="PROTEIN YIPF"/>
    <property type="match status" value="1"/>
</dbReference>
<feature type="transmembrane region" description="Helical" evidence="1">
    <location>
        <begin position="99"/>
        <end position="118"/>
    </location>
</feature>
<dbReference type="GeneID" id="28725120"/>
<keyword evidence="1" id="KW-0472">Membrane</keyword>
<gene>
    <name evidence="2" type="ORF">AW171_hschr63786</name>
</gene>
<dbReference type="AlphaFoldDB" id="A0A120K2K4"/>
<dbReference type="GO" id="GO:0016192">
    <property type="term" value="P:vesicle-mediated transport"/>
    <property type="evidence" value="ECO:0007669"/>
    <property type="project" value="InterPro"/>
</dbReference>
<proteinExistence type="predicted"/>
<keyword evidence="1" id="KW-1133">Transmembrane helix</keyword>
<evidence type="ECO:0000256" key="1">
    <source>
        <dbReference type="SAM" id="Phobius"/>
    </source>
</evidence>
<evidence type="ECO:0000313" key="3">
    <source>
        <dbReference type="Proteomes" id="UP000243052"/>
    </source>
</evidence>
<name>A0A120K2K4_9SACH</name>
<keyword evidence="1" id="KW-0812">Transmembrane</keyword>
<keyword evidence="3" id="KW-1185">Reference proteome</keyword>
<feature type="transmembrane region" description="Helical" evidence="1">
    <location>
        <begin position="241"/>
        <end position="261"/>
    </location>
</feature>